<dbReference type="RefSeq" id="WP_136952756.1">
    <property type="nucleotide sequence ID" value="NZ_CP039712.1"/>
</dbReference>
<sequence length="272" mass="30060">MIKLIAIDLDGTLLNSDKKVSDENKQAIAAAKAKGVKVMLCTGRPLKSVLPLLEELNLMDEGDYSITLNGGLIQSNHDGHVLSEIVLDGTRVQDVYQLTSSLDLTLDVISRGTVLRATPTSKNHPSVYHELNKVLTFDEKPVVDFTAHDHVNKMVCTSFDPDYLTEQMKKIPTEYFECYNIVRSGSYLFEFVEKTVSKAAGMAQLGRMLMIDQSEMMALGDEENDASMIEYAGLGVAMGNATEQIKQLAQFETKTNDEHGVAYAINKFVLEA</sequence>
<reference evidence="1 2" key="1">
    <citation type="submission" date="2019-04" db="EMBL/GenBank/DDBJ databases">
        <title>Vagococcus sp. nov., isolated from faeces of yaks (Bos grunniens).</title>
        <authorList>
            <person name="Ge Y."/>
        </authorList>
    </citation>
    <scope>NUCLEOTIDE SEQUENCE [LARGE SCALE GENOMIC DNA]</scope>
    <source>
        <strain evidence="1 2">MN-17</strain>
    </source>
</reference>
<dbReference type="OrthoDB" id="9790031at2"/>
<dbReference type="Gene3D" id="3.40.50.1000">
    <property type="entry name" value="HAD superfamily/HAD-like"/>
    <property type="match status" value="1"/>
</dbReference>
<dbReference type="SUPFAM" id="SSF56784">
    <property type="entry name" value="HAD-like"/>
    <property type="match status" value="1"/>
</dbReference>
<dbReference type="NCBIfam" id="TIGR01484">
    <property type="entry name" value="HAD-SF-IIB"/>
    <property type="match status" value="1"/>
</dbReference>
<dbReference type="SFLD" id="SFLDG01144">
    <property type="entry name" value="C2.B.4:_PGP_Like"/>
    <property type="match status" value="1"/>
</dbReference>
<dbReference type="PROSITE" id="PS01228">
    <property type="entry name" value="COF_1"/>
    <property type="match status" value="1"/>
</dbReference>
<dbReference type="GO" id="GO:0016791">
    <property type="term" value="F:phosphatase activity"/>
    <property type="evidence" value="ECO:0007669"/>
    <property type="project" value="TreeGrafter"/>
</dbReference>
<dbReference type="AlphaFoldDB" id="A0A4D7CP92"/>
<name>A0A4D7CP92_9ENTE</name>
<dbReference type="Proteomes" id="UP000298615">
    <property type="component" value="Chromosome"/>
</dbReference>
<dbReference type="EMBL" id="CP039712">
    <property type="protein sequence ID" value="QCI85915.1"/>
    <property type="molecule type" value="Genomic_DNA"/>
</dbReference>
<evidence type="ECO:0000313" key="1">
    <source>
        <dbReference type="EMBL" id="QCI85915.1"/>
    </source>
</evidence>
<evidence type="ECO:0000313" key="2">
    <source>
        <dbReference type="Proteomes" id="UP000298615"/>
    </source>
</evidence>
<dbReference type="CDD" id="cd07516">
    <property type="entry name" value="HAD_Pase"/>
    <property type="match status" value="1"/>
</dbReference>
<dbReference type="NCBIfam" id="TIGR00099">
    <property type="entry name" value="Cof-subfamily"/>
    <property type="match status" value="1"/>
</dbReference>
<dbReference type="InterPro" id="IPR006379">
    <property type="entry name" value="HAD-SF_hydro_IIB"/>
</dbReference>
<dbReference type="GO" id="GO:0000287">
    <property type="term" value="F:magnesium ion binding"/>
    <property type="evidence" value="ECO:0007669"/>
    <property type="project" value="TreeGrafter"/>
</dbReference>
<dbReference type="InterPro" id="IPR000150">
    <property type="entry name" value="Cof"/>
</dbReference>
<proteinExistence type="predicted"/>
<dbReference type="PANTHER" id="PTHR10000">
    <property type="entry name" value="PHOSPHOSERINE PHOSPHATASE"/>
    <property type="match status" value="1"/>
</dbReference>
<dbReference type="InterPro" id="IPR036412">
    <property type="entry name" value="HAD-like_sf"/>
</dbReference>
<dbReference type="KEGG" id="vao:FA707_02560"/>
<dbReference type="Gene3D" id="3.30.1240.10">
    <property type="match status" value="1"/>
</dbReference>
<dbReference type="InterPro" id="IPR023214">
    <property type="entry name" value="HAD_sf"/>
</dbReference>
<dbReference type="GO" id="GO:0005829">
    <property type="term" value="C:cytosol"/>
    <property type="evidence" value="ECO:0007669"/>
    <property type="project" value="TreeGrafter"/>
</dbReference>
<organism evidence="1 2">
    <name type="scientific">Vagococcus zengguangii</name>
    <dbReference type="NCBI Taxonomy" id="2571750"/>
    <lineage>
        <taxon>Bacteria</taxon>
        <taxon>Bacillati</taxon>
        <taxon>Bacillota</taxon>
        <taxon>Bacilli</taxon>
        <taxon>Lactobacillales</taxon>
        <taxon>Enterococcaceae</taxon>
        <taxon>Vagococcus</taxon>
    </lineage>
</organism>
<dbReference type="SFLD" id="SFLDS00003">
    <property type="entry name" value="Haloacid_Dehalogenase"/>
    <property type="match status" value="1"/>
</dbReference>
<dbReference type="SFLD" id="SFLDG01140">
    <property type="entry name" value="C2.B:_Phosphomannomutase_and_P"/>
    <property type="match status" value="1"/>
</dbReference>
<accession>A0A4D7CP92</accession>
<gene>
    <name evidence="1" type="ORF">FA707_02560</name>
</gene>
<keyword evidence="2" id="KW-1185">Reference proteome</keyword>
<dbReference type="PANTHER" id="PTHR10000:SF8">
    <property type="entry name" value="HAD SUPERFAMILY HYDROLASE-LIKE, TYPE 3"/>
    <property type="match status" value="1"/>
</dbReference>
<protein>
    <submittedName>
        <fullName evidence="1">HAD family phosphatase</fullName>
    </submittedName>
</protein>
<dbReference type="Pfam" id="PF08282">
    <property type="entry name" value="Hydrolase_3"/>
    <property type="match status" value="1"/>
</dbReference>